<proteinExistence type="inferred from homology"/>
<evidence type="ECO:0000256" key="3">
    <source>
        <dbReference type="ARBA" id="ARBA00022630"/>
    </source>
</evidence>
<feature type="domain" description="Nitroreductase" evidence="6">
    <location>
        <begin position="7"/>
        <end position="152"/>
    </location>
</feature>
<evidence type="ECO:0000313" key="8">
    <source>
        <dbReference type="Proteomes" id="UP000230869"/>
    </source>
</evidence>
<dbReference type="Gene3D" id="3.40.109.10">
    <property type="entry name" value="NADH Oxidase"/>
    <property type="match status" value="1"/>
</dbReference>
<protein>
    <recommendedName>
        <fullName evidence="6">Nitroreductase domain-containing protein</fullName>
    </recommendedName>
</protein>
<organism evidence="7 8">
    <name type="scientific">Candidatus Falkowbacteria bacterium CG11_big_fil_rev_8_21_14_0_20_39_10</name>
    <dbReference type="NCBI Taxonomy" id="1974570"/>
    <lineage>
        <taxon>Bacteria</taxon>
        <taxon>Candidatus Falkowiibacteriota</taxon>
    </lineage>
</organism>
<dbReference type="PANTHER" id="PTHR43673">
    <property type="entry name" value="NAD(P)H NITROREDUCTASE YDGI-RELATED"/>
    <property type="match status" value="1"/>
</dbReference>
<sequence length="154" mass="16759">MDFWEVINKRKSVRSFVADREVSDEQIEKIIEAGKKAPSAGGLRPVEILVIKDSEKKKMLARAALGQNFITQAPAVIVAVVDVEKTASVYGQRGEKLYSIQDGAAAIENMLLAATALGLSSCWVGAFDEKKVKKILGLDGDKRPQAILPIGYEK</sequence>
<keyword evidence="3" id="KW-0285">Flavoprotein</keyword>
<gene>
    <name evidence="7" type="ORF">COV49_03255</name>
</gene>
<keyword evidence="4" id="KW-0288">FMN</keyword>
<dbReference type="PANTHER" id="PTHR43673:SF2">
    <property type="entry name" value="NITROREDUCTASE"/>
    <property type="match status" value="1"/>
</dbReference>
<dbReference type="Proteomes" id="UP000230869">
    <property type="component" value="Unassembled WGS sequence"/>
</dbReference>
<evidence type="ECO:0000256" key="5">
    <source>
        <dbReference type="ARBA" id="ARBA00023002"/>
    </source>
</evidence>
<reference evidence="7 8" key="1">
    <citation type="submission" date="2017-09" db="EMBL/GenBank/DDBJ databases">
        <title>Depth-based differentiation of microbial function through sediment-hosted aquifers and enrichment of novel symbionts in the deep terrestrial subsurface.</title>
        <authorList>
            <person name="Probst A.J."/>
            <person name="Ladd B."/>
            <person name="Jarett J.K."/>
            <person name="Geller-Mcgrath D.E."/>
            <person name="Sieber C.M."/>
            <person name="Emerson J.B."/>
            <person name="Anantharaman K."/>
            <person name="Thomas B.C."/>
            <person name="Malmstrom R."/>
            <person name="Stieglmeier M."/>
            <person name="Klingl A."/>
            <person name="Woyke T."/>
            <person name="Ryan C.M."/>
            <person name="Banfield J.F."/>
        </authorList>
    </citation>
    <scope>NUCLEOTIDE SEQUENCE [LARGE SCALE GENOMIC DNA]</scope>
    <source>
        <strain evidence="7">CG11_big_fil_rev_8_21_14_0_20_39_10</strain>
    </source>
</reference>
<evidence type="ECO:0000256" key="2">
    <source>
        <dbReference type="ARBA" id="ARBA00007118"/>
    </source>
</evidence>
<comment type="cofactor">
    <cofactor evidence="1">
        <name>FMN</name>
        <dbReference type="ChEBI" id="CHEBI:58210"/>
    </cofactor>
</comment>
<dbReference type="Pfam" id="PF00881">
    <property type="entry name" value="Nitroreductase"/>
    <property type="match status" value="1"/>
</dbReference>
<evidence type="ECO:0000256" key="1">
    <source>
        <dbReference type="ARBA" id="ARBA00001917"/>
    </source>
</evidence>
<evidence type="ECO:0000313" key="7">
    <source>
        <dbReference type="EMBL" id="PIR13116.1"/>
    </source>
</evidence>
<keyword evidence="5" id="KW-0560">Oxidoreductase</keyword>
<evidence type="ECO:0000256" key="4">
    <source>
        <dbReference type="ARBA" id="ARBA00022643"/>
    </source>
</evidence>
<comment type="similarity">
    <text evidence="2">Belongs to the nitroreductase family.</text>
</comment>
<dbReference type="GO" id="GO:0016491">
    <property type="term" value="F:oxidoreductase activity"/>
    <property type="evidence" value="ECO:0007669"/>
    <property type="project" value="UniProtKB-KW"/>
</dbReference>
<dbReference type="SUPFAM" id="SSF55469">
    <property type="entry name" value="FMN-dependent nitroreductase-like"/>
    <property type="match status" value="1"/>
</dbReference>
<dbReference type="InterPro" id="IPR029479">
    <property type="entry name" value="Nitroreductase"/>
</dbReference>
<dbReference type="EMBL" id="PCWW01000056">
    <property type="protein sequence ID" value="PIR13116.1"/>
    <property type="molecule type" value="Genomic_DNA"/>
</dbReference>
<evidence type="ECO:0000259" key="6">
    <source>
        <dbReference type="Pfam" id="PF00881"/>
    </source>
</evidence>
<comment type="caution">
    <text evidence="7">The sequence shown here is derived from an EMBL/GenBank/DDBJ whole genome shotgun (WGS) entry which is preliminary data.</text>
</comment>
<dbReference type="InterPro" id="IPR000415">
    <property type="entry name" value="Nitroreductase-like"/>
</dbReference>
<dbReference type="AlphaFoldDB" id="A0A2M6K8U8"/>
<accession>A0A2M6K8U8</accession>
<name>A0A2M6K8U8_9BACT</name>